<keyword evidence="5 12" id="KW-0812">Transmembrane</keyword>
<evidence type="ECO:0000256" key="2">
    <source>
        <dbReference type="ARBA" id="ARBA00007149"/>
    </source>
</evidence>
<keyword evidence="7" id="KW-0256">Endoplasmic reticulum</keyword>
<feature type="transmembrane region" description="Helical" evidence="12">
    <location>
        <begin position="136"/>
        <end position="154"/>
    </location>
</feature>
<gene>
    <name evidence="13" type="primary">ROT1_1</name>
    <name evidence="13" type="ORF">PRK78_005050</name>
</gene>
<evidence type="ECO:0000256" key="11">
    <source>
        <dbReference type="SAM" id="MobiDB-lite"/>
    </source>
</evidence>
<evidence type="ECO:0000256" key="8">
    <source>
        <dbReference type="ARBA" id="ARBA00022989"/>
    </source>
</evidence>
<keyword evidence="6" id="KW-0732">Signal</keyword>
<dbReference type="EMBL" id="CP120629">
    <property type="protein sequence ID" value="WEW59576.1"/>
    <property type="molecule type" value="Genomic_DNA"/>
</dbReference>
<dbReference type="GO" id="GO:0005789">
    <property type="term" value="C:endoplasmic reticulum membrane"/>
    <property type="evidence" value="ECO:0007669"/>
    <property type="project" value="UniProtKB-SubCell"/>
</dbReference>
<keyword evidence="8 12" id="KW-1133">Transmembrane helix</keyword>
<dbReference type="GO" id="GO:0051082">
    <property type="term" value="F:unfolded protein binding"/>
    <property type="evidence" value="ECO:0007669"/>
    <property type="project" value="TreeGrafter"/>
</dbReference>
<evidence type="ECO:0000256" key="1">
    <source>
        <dbReference type="ARBA" id="ARBA00004115"/>
    </source>
</evidence>
<sequence length="160" mass="18040">MQFQHGTYSVEADGSLVLTPFAVDGRQLVSNPCKGKNSVYFRYNQTELFKRYEVQIDGFHNVKRLNLYKFDGAPMNPMFLVYNPPQMLPTQTLNPTAQATPTGGSKAKRTLAGDGVTSRNARSITERHGLFNPDNWWWAGVMMSFAGGAAVLYYEIPWKH</sequence>
<comment type="subcellular location">
    <subcellularLocation>
        <location evidence="1">Endoplasmic reticulum membrane</location>
        <topology evidence="1">Single-pass type I membrane protein</topology>
    </subcellularLocation>
</comment>
<organism evidence="13 14">
    <name type="scientific">Emydomyces testavorans</name>
    <dbReference type="NCBI Taxonomy" id="2070801"/>
    <lineage>
        <taxon>Eukaryota</taxon>
        <taxon>Fungi</taxon>
        <taxon>Dikarya</taxon>
        <taxon>Ascomycota</taxon>
        <taxon>Pezizomycotina</taxon>
        <taxon>Eurotiomycetes</taxon>
        <taxon>Eurotiomycetidae</taxon>
        <taxon>Onygenales</taxon>
        <taxon>Nannizziopsiaceae</taxon>
        <taxon>Emydomyces</taxon>
    </lineage>
</organism>
<proteinExistence type="inferred from homology"/>
<dbReference type="Proteomes" id="UP001219355">
    <property type="component" value="Chromosome 3"/>
</dbReference>
<evidence type="ECO:0000256" key="7">
    <source>
        <dbReference type="ARBA" id="ARBA00022824"/>
    </source>
</evidence>
<feature type="region of interest" description="Disordered" evidence="11">
    <location>
        <begin position="96"/>
        <end position="118"/>
    </location>
</feature>
<dbReference type="Pfam" id="PF10681">
    <property type="entry name" value="Rot1"/>
    <property type="match status" value="1"/>
</dbReference>
<keyword evidence="14" id="KW-1185">Reference proteome</keyword>
<dbReference type="PANTHER" id="PTHR28090:SF1">
    <property type="entry name" value="PROTEIN ROT1"/>
    <property type="match status" value="1"/>
</dbReference>
<comment type="similarity">
    <text evidence="2">Belongs to the ROT1 family.</text>
</comment>
<evidence type="ECO:0000256" key="9">
    <source>
        <dbReference type="ARBA" id="ARBA00023136"/>
    </source>
</evidence>
<evidence type="ECO:0000313" key="13">
    <source>
        <dbReference type="EMBL" id="WEW59576.1"/>
    </source>
</evidence>
<evidence type="ECO:0000256" key="12">
    <source>
        <dbReference type="SAM" id="Phobius"/>
    </source>
</evidence>
<dbReference type="GO" id="GO:0006458">
    <property type="term" value="P:'de novo' protein folding"/>
    <property type="evidence" value="ECO:0007669"/>
    <property type="project" value="InterPro"/>
</dbReference>
<evidence type="ECO:0000313" key="14">
    <source>
        <dbReference type="Proteomes" id="UP001219355"/>
    </source>
</evidence>
<evidence type="ECO:0000256" key="10">
    <source>
        <dbReference type="ARBA" id="ARBA00024969"/>
    </source>
</evidence>
<keyword evidence="9 12" id="KW-0472">Membrane</keyword>
<name>A0AAF0IKC7_9EURO</name>
<evidence type="ECO:0000256" key="6">
    <source>
        <dbReference type="ARBA" id="ARBA00022729"/>
    </source>
</evidence>
<reference evidence="13" key="1">
    <citation type="submission" date="2023-03" db="EMBL/GenBank/DDBJ databases">
        <title>Emydomyces testavorans Genome Sequence.</title>
        <authorList>
            <person name="Hoyer L."/>
        </authorList>
    </citation>
    <scope>NUCLEOTIDE SEQUENCE</scope>
    <source>
        <strain evidence="13">16-2883</strain>
    </source>
</reference>
<dbReference type="InterPro" id="IPR019623">
    <property type="entry name" value="Rot1"/>
</dbReference>
<dbReference type="PANTHER" id="PTHR28090">
    <property type="entry name" value="PROTEIN ROT1"/>
    <property type="match status" value="1"/>
</dbReference>
<dbReference type="AlphaFoldDB" id="A0AAF0IKC7"/>
<comment type="function">
    <text evidence="10">Required for normal levels of the cell wall 1,6-beta-glucan. Involved in a protein folding machinery chaperoning proteins acting in various physiological processes including cell wall synthesis and lysis of autophagic bodies.</text>
</comment>
<protein>
    <recommendedName>
        <fullName evidence="4">Protein ROT1</fullName>
    </recommendedName>
    <alternativeName>
        <fullName evidence="3">Protein rot1</fullName>
    </alternativeName>
</protein>
<accession>A0AAF0IKC7</accession>
<evidence type="ECO:0000256" key="5">
    <source>
        <dbReference type="ARBA" id="ARBA00022692"/>
    </source>
</evidence>
<evidence type="ECO:0000256" key="3">
    <source>
        <dbReference type="ARBA" id="ARBA00016195"/>
    </source>
</evidence>
<evidence type="ECO:0000256" key="4">
    <source>
        <dbReference type="ARBA" id="ARBA00017291"/>
    </source>
</evidence>